<dbReference type="NCBIfam" id="TIGR00756">
    <property type="entry name" value="PPR"/>
    <property type="match status" value="7"/>
</dbReference>
<feature type="repeat" description="PPR" evidence="2">
    <location>
        <begin position="602"/>
        <end position="637"/>
    </location>
</feature>
<comment type="caution">
    <text evidence="4">The sequence shown here is derived from an EMBL/GenBank/DDBJ whole genome shotgun (WGS) entry which is preliminary data.</text>
</comment>
<dbReference type="FunFam" id="1.25.40.10:FF:000361">
    <property type="entry name" value="Pentatricopeptide repeat-containing protein chloroplastic"/>
    <property type="match status" value="1"/>
</dbReference>
<keyword evidence="1" id="KW-0677">Repeat</keyword>
<feature type="repeat" description="PPR" evidence="2">
    <location>
        <begin position="218"/>
        <end position="252"/>
    </location>
</feature>
<proteinExistence type="predicted"/>
<dbReference type="GO" id="GO:0003723">
    <property type="term" value="F:RNA binding"/>
    <property type="evidence" value="ECO:0007669"/>
    <property type="project" value="InterPro"/>
</dbReference>
<dbReference type="AlphaFoldDB" id="A0A426YPV1"/>
<dbReference type="SUPFAM" id="SSF48452">
    <property type="entry name" value="TPR-like"/>
    <property type="match status" value="1"/>
</dbReference>
<dbReference type="PANTHER" id="PTHR47926">
    <property type="entry name" value="PENTATRICOPEPTIDE REPEAT-CONTAINING PROTEIN"/>
    <property type="match status" value="1"/>
</dbReference>
<dbReference type="FunFam" id="1.25.40.10:FF:000344">
    <property type="entry name" value="Pentatricopeptide repeat-containing protein"/>
    <property type="match status" value="1"/>
</dbReference>
<evidence type="ECO:0000256" key="1">
    <source>
        <dbReference type="ARBA" id="ARBA00022737"/>
    </source>
</evidence>
<dbReference type="InterPro" id="IPR011990">
    <property type="entry name" value="TPR-like_helical_dom_sf"/>
</dbReference>
<accession>A0A426YPV1</accession>
<protein>
    <recommendedName>
        <fullName evidence="6">Pentacotripeptide-repeat region of PRORP domain-containing protein</fullName>
    </recommendedName>
</protein>
<feature type="repeat" description="PPR" evidence="2">
    <location>
        <begin position="465"/>
        <end position="499"/>
    </location>
</feature>
<evidence type="ECO:0000256" key="3">
    <source>
        <dbReference type="SAM" id="MobiDB-lite"/>
    </source>
</evidence>
<dbReference type="PROSITE" id="PS51375">
    <property type="entry name" value="PPR"/>
    <property type="match status" value="7"/>
</dbReference>
<dbReference type="Pfam" id="PF13041">
    <property type="entry name" value="PPR_2"/>
    <property type="match status" value="3"/>
</dbReference>
<dbReference type="Proteomes" id="UP000287651">
    <property type="component" value="Unassembled WGS sequence"/>
</dbReference>
<feature type="repeat" description="PPR" evidence="2">
    <location>
        <begin position="567"/>
        <end position="601"/>
    </location>
</feature>
<organism evidence="4 5">
    <name type="scientific">Ensete ventricosum</name>
    <name type="common">Abyssinian banana</name>
    <name type="synonym">Musa ensete</name>
    <dbReference type="NCBI Taxonomy" id="4639"/>
    <lineage>
        <taxon>Eukaryota</taxon>
        <taxon>Viridiplantae</taxon>
        <taxon>Streptophyta</taxon>
        <taxon>Embryophyta</taxon>
        <taxon>Tracheophyta</taxon>
        <taxon>Spermatophyta</taxon>
        <taxon>Magnoliopsida</taxon>
        <taxon>Liliopsida</taxon>
        <taxon>Zingiberales</taxon>
        <taxon>Musaceae</taxon>
        <taxon>Ensete</taxon>
    </lineage>
</organism>
<feature type="repeat" description="PPR" evidence="2">
    <location>
        <begin position="253"/>
        <end position="287"/>
    </location>
</feature>
<dbReference type="FunFam" id="1.25.40.10:FF:000366">
    <property type="entry name" value="Pentatricopeptide (PPR) repeat-containing protein"/>
    <property type="match status" value="1"/>
</dbReference>
<evidence type="ECO:0008006" key="6">
    <source>
        <dbReference type="Google" id="ProtNLM"/>
    </source>
</evidence>
<feature type="region of interest" description="Disordered" evidence="3">
    <location>
        <begin position="788"/>
        <end position="812"/>
    </location>
</feature>
<dbReference type="Pfam" id="PF20431">
    <property type="entry name" value="E_motif"/>
    <property type="match status" value="1"/>
</dbReference>
<name>A0A426YPV1_ENSVE</name>
<sequence>MAASAPPPLSISFLSSSPSSSVQPKALTFPSSTTNPFAATARALQPISSIAAAAALDRCSDALSLREGAQIHARFLRLGVAPDPRFTTQLLRLYSAHGRLAGARALLDAIPRDALSRLAFNYVIRAYASSALAEPALDLFLEMLDSGLSPNEFTFPFVLKSCAHLGLLDLGLQTHAALVKTGLFVANVFCASALLDLYVKHAPFGDACQLFDRIHHRNEVTWNSMMTAYAQNGFLGRSLAMLDGMVDSGLEVGTSSWNSIVAGCVRYGDSELALWMLGEMLSTGSFKPNAATINTLLPLIPTIPSLDSLKGLHGFSYRNVEIMDADAAGADRLWSAIAAGYAFHGCMDSAACLFEKVQLKGSQLWNSMISGFLDCGQVDEAFAVFRDMAFQCGLEAEALSRVSLTLVLPECCGELWKSGLEIHAYAYRRCVESNTSVSNALMAMYARRGDKEAAEKVFRTITEKDVVSWNTMVALYVMTRDTDRAFELFRQMSAEGVRPDEFSVSSALNACAYSSYLRQGMALHGHMVKSGLYCSYQVVQNSLMDAYGKCGCVEEAREVFEEICSKDVISWNTVISCCGFSARPQEAISLFCRMKEEGWKPNRVTFIALLSACSHAGLLDECLHYFETMTSEHGIVPDVGHYACIVDGLGRAGQLEKAYRFIKDMPVEPDDCIWGALLSSCRIHGNLELAEVAARRLIELDPRHSGYWVLLSNVYADASRWKDVSDVRAAMKDAGVNKSPGFSWVEVGGGREVHRFLTADKLHEQCDDIYAALDGLVKQLKDEGYAPLVSPTDPSSAKDEDCVNPYRVNRYA</sequence>
<dbReference type="EMBL" id="AMZH03010981">
    <property type="protein sequence ID" value="RRT53736.1"/>
    <property type="molecule type" value="Genomic_DNA"/>
</dbReference>
<dbReference type="InterPro" id="IPR046960">
    <property type="entry name" value="PPR_At4g14850-like_plant"/>
</dbReference>
<dbReference type="FunFam" id="1.25.40.10:FF:000144">
    <property type="entry name" value="Pentatricopeptide repeat-containing protein, mitochondrial"/>
    <property type="match status" value="1"/>
</dbReference>
<feature type="repeat" description="PPR" evidence="2">
    <location>
        <begin position="361"/>
        <end position="391"/>
    </location>
</feature>
<reference evidence="4 5" key="1">
    <citation type="journal article" date="2014" name="Agronomy (Basel)">
        <title>A Draft Genome Sequence for Ensete ventricosum, the Drought-Tolerant Tree Against Hunger.</title>
        <authorList>
            <person name="Harrison J."/>
            <person name="Moore K.A."/>
            <person name="Paszkiewicz K."/>
            <person name="Jones T."/>
            <person name="Grant M."/>
            <person name="Ambacheew D."/>
            <person name="Muzemil S."/>
            <person name="Studholme D.J."/>
        </authorList>
    </citation>
    <scope>NUCLEOTIDE SEQUENCE [LARGE SCALE GENOMIC DNA]</scope>
</reference>
<dbReference type="PANTHER" id="PTHR47926:SF452">
    <property type="entry name" value="PENTATRICOPEPTIDE REPEAT-CONTAINING PROTEIN"/>
    <property type="match status" value="1"/>
</dbReference>
<dbReference type="GO" id="GO:0009451">
    <property type="term" value="P:RNA modification"/>
    <property type="evidence" value="ECO:0007669"/>
    <property type="project" value="InterPro"/>
</dbReference>
<gene>
    <name evidence="4" type="ORF">B296_00036556</name>
</gene>
<dbReference type="Pfam" id="PF01535">
    <property type="entry name" value="PPR"/>
    <property type="match status" value="4"/>
</dbReference>
<evidence type="ECO:0000256" key="2">
    <source>
        <dbReference type="PROSITE-ProRule" id="PRU00708"/>
    </source>
</evidence>
<dbReference type="Gene3D" id="1.25.40.10">
    <property type="entry name" value="Tetratricopeptide repeat domain"/>
    <property type="match status" value="5"/>
</dbReference>
<evidence type="ECO:0000313" key="5">
    <source>
        <dbReference type="Proteomes" id="UP000287651"/>
    </source>
</evidence>
<evidence type="ECO:0000313" key="4">
    <source>
        <dbReference type="EMBL" id="RRT53736.1"/>
    </source>
</evidence>
<dbReference type="Pfam" id="PF12854">
    <property type="entry name" value="PPR_1"/>
    <property type="match status" value="1"/>
</dbReference>
<feature type="repeat" description="PPR" evidence="2">
    <location>
        <begin position="116"/>
        <end position="150"/>
    </location>
</feature>
<dbReference type="InterPro" id="IPR046848">
    <property type="entry name" value="E_motif"/>
</dbReference>
<dbReference type="InterPro" id="IPR002885">
    <property type="entry name" value="PPR_rpt"/>
</dbReference>